<reference evidence="12 13" key="1">
    <citation type="submission" date="2018-03" db="EMBL/GenBank/DDBJ databases">
        <title>Genome sequence of Moorella humiferrea DSM 23265.</title>
        <authorList>
            <person name="Poehlein A."/>
            <person name="Daniel R."/>
        </authorList>
    </citation>
    <scope>NUCLEOTIDE SEQUENCE [LARGE SCALE GENOMIC DNA]</scope>
    <source>
        <strain evidence="12 13">DSM 23265</strain>
    </source>
</reference>
<dbReference type="GO" id="GO:0006412">
    <property type="term" value="P:translation"/>
    <property type="evidence" value="ECO:0007669"/>
    <property type="project" value="UniProtKB-UniRule"/>
</dbReference>
<keyword evidence="4 10" id="KW-0547">Nucleotide-binding</keyword>
<dbReference type="Gene3D" id="1.10.150.380">
    <property type="entry name" value="GatB domain, N-terminal subdomain"/>
    <property type="match status" value="1"/>
</dbReference>
<evidence type="ECO:0000256" key="9">
    <source>
        <dbReference type="ARBA" id="ARBA00047913"/>
    </source>
</evidence>
<dbReference type="Proteomes" id="UP000238415">
    <property type="component" value="Unassembled WGS sequence"/>
</dbReference>
<dbReference type="InterPro" id="IPR042114">
    <property type="entry name" value="GatB_C_1"/>
</dbReference>
<comment type="catalytic activity">
    <reaction evidence="8 10">
        <text>L-aspartyl-tRNA(Asn) + L-glutamine + ATP + H2O = L-asparaginyl-tRNA(Asn) + L-glutamate + ADP + phosphate + 2 H(+)</text>
        <dbReference type="Rhea" id="RHEA:14513"/>
        <dbReference type="Rhea" id="RHEA-COMP:9674"/>
        <dbReference type="Rhea" id="RHEA-COMP:9677"/>
        <dbReference type="ChEBI" id="CHEBI:15377"/>
        <dbReference type="ChEBI" id="CHEBI:15378"/>
        <dbReference type="ChEBI" id="CHEBI:29985"/>
        <dbReference type="ChEBI" id="CHEBI:30616"/>
        <dbReference type="ChEBI" id="CHEBI:43474"/>
        <dbReference type="ChEBI" id="CHEBI:58359"/>
        <dbReference type="ChEBI" id="CHEBI:78515"/>
        <dbReference type="ChEBI" id="CHEBI:78516"/>
        <dbReference type="ChEBI" id="CHEBI:456216"/>
    </reaction>
</comment>
<dbReference type="NCBIfam" id="NF004015">
    <property type="entry name" value="PRK05477.1-5"/>
    <property type="match status" value="1"/>
</dbReference>
<dbReference type="InterPro" id="IPR023168">
    <property type="entry name" value="GatB_Yqey_C_2"/>
</dbReference>
<dbReference type="GO" id="GO:0050566">
    <property type="term" value="F:asparaginyl-tRNA synthase (glutamine-hydrolyzing) activity"/>
    <property type="evidence" value="ECO:0007669"/>
    <property type="project" value="RHEA"/>
</dbReference>
<dbReference type="AlphaFoldDB" id="A0A2T0ALS4"/>
<comment type="subunit">
    <text evidence="2 10">Heterotrimer of A, B and C subunits.</text>
</comment>
<keyword evidence="13" id="KW-1185">Reference proteome</keyword>
<dbReference type="SMART" id="SM00845">
    <property type="entry name" value="GatB_Yqey"/>
    <property type="match status" value="1"/>
</dbReference>
<dbReference type="InterPro" id="IPR003789">
    <property type="entry name" value="Asn/Gln_tRNA_amidoTrase-B-like"/>
</dbReference>
<evidence type="ECO:0000256" key="7">
    <source>
        <dbReference type="ARBA" id="ARBA00024799"/>
    </source>
</evidence>
<evidence type="ECO:0000256" key="3">
    <source>
        <dbReference type="ARBA" id="ARBA00022598"/>
    </source>
</evidence>
<keyword evidence="12" id="KW-0808">Transferase</keyword>
<protein>
    <recommendedName>
        <fullName evidence="10">Aspartyl/glutamyl-tRNA(Asn/Gln) amidotransferase subunit B</fullName>
        <shortName evidence="10">Asp/Glu-ADT subunit B</shortName>
        <ecNumber evidence="10">6.3.5.-</ecNumber>
    </recommendedName>
</protein>
<dbReference type="SUPFAM" id="SSF89095">
    <property type="entry name" value="GatB/YqeY motif"/>
    <property type="match status" value="1"/>
</dbReference>
<dbReference type="InterPro" id="IPR004413">
    <property type="entry name" value="GatB"/>
</dbReference>
<dbReference type="Pfam" id="PF02934">
    <property type="entry name" value="GatB_N"/>
    <property type="match status" value="1"/>
</dbReference>
<comment type="function">
    <text evidence="7 10">Allows the formation of correctly charged Asn-tRNA(Asn) or Gln-tRNA(Gln) through the transamidation of misacylated Asp-tRNA(Asn) or Glu-tRNA(Gln) in organisms which lack either or both of asparaginyl-tRNA or glutaminyl-tRNA synthetases. The reaction takes place in the presence of glutamine and ATP through an activated phospho-Asp-tRNA(Asn) or phospho-Glu-tRNA(Gln).</text>
</comment>
<dbReference type="PROSITE" id="PS01234">
    <property type="entry name" value="GATB"/>
    <property type="match status" value="1"/>
</dbReference>
<dbReference type="InterPro" id="IPR014746">
    <property type="entry name" value="Gln_synth/guanido_kin_cat_dom"/>
</dbReference>
<dbReference type="GO" id="GO:0070681">
    <property type="term" value="P:glutaminyl-tRNAGln biosynthesis via transamidation"/>
    <property type="evidence" value="ECO:0007669"/>
    <property type="project" value="TreeGrafter"/>
</dbReference>
<comment type="similarity">
    <text evidence="1 10">Belongs to the GatB/GatE family. GatB subfamily.</text>
</comment>
<dbReference type="PANTHER" id="PTHR11659:SF0">
    <property type="entry name" value="GLUTAMYL-TRNA(GLN) AMIDOTRANSFERASE SUBUNIT B, MITOCHONDRIAL"/>
    <property type="match status" value="1"/>
</dbReference>
<dbReference type="EMBL" id="PVXM01000052">
    <property type="protein sequence ID" value="PRR69694.1"/>
    <property type="molecule type" value="Genomic_DNA"/>
</dbReference>
<accession>A0A2T0ALS4</accession>
<name>A0A2T0ALS4_9FIRM</name>
<evidence type="ECO:0000313" key="12">
    <source>
        <dbReference type="EMBL" id="PRR69694.1"/>
    </source>
</evidence>
<keyword evidence="3 10" id="KW-0436">Ligase</keyword>
<keyword evidence="6 10" id="KW-0648">Protein biosynthesis</keyword>
<feature type="domain" description="Asn/Gln amidotransferase" evidence="11">
    <location>
        <begin position="347"/>
        <end position="494"/>
    </location>
</feature>
<evidence type="ECO:0000256" key="8">
    <source>
        <dbReference type="ARBA" id="ARBA00047380"/>
    </source>
</evidence>
<evidence type="ECO:0000256" key="6">
    <source>
        <dbReference type="ARBA" id="ARBA00022917"/>
    </source>
</evidence>
<evidence type="ECO:0000256" key="2">
    <source>
        <dbReference type="ARBA" id="ARBA00011123"/>
    </source>
</evidence>
<dbReference type="FunFam" id="1.10.150.380:FF:000001">
    <property type="entry name" value="Aspartyl/glutamyl-tRNA(Asn/Gln) amidotransferase subunit B"/>
    <property type="match status" value="1"/>
</dbReference>
<dbReference type="EC" id="6.3.5.-" evidence="10"/>
<dbReference type="InterPro" id="IPR017958">
    <property type="entry name" value="Gln-tRNA_amidoTrfase_suB_CS"/>
</dbReference>
<dbReference type="Pfam" id="PF02637">
    <property type="entry name" value="GatB_Yqey"/>
    <property type="match status" value="1"/>
</dbReference>
<evidence type="ECO:0000256" key="1">
    <source>
        <dbReference type="ARBA" id="ARBA00005306"/>
    </source>
</evidence>
<evidence type="ECO:0000256" key="5">
    <source>
        <dbReference type="ARBA" id="ARBA00022840"/>
    </source>
</evidence>
<gene>
    <name evidence="10 12" type="primary">gatB</name>
    <name evidence="12" type="ORF">MOHU_22340</name>
</gene>
<dbReference type="Gene3D" id="1.10.10.410">
    <property type="match status" value="1"/>
</dbReference>
<dbReference type="SUPFAM" id="SSF55931">
    <property type="entry name" value="Glutamine synthetase/guanido kinase"/>
    <property type="match status" value="1"/>
</dbReference>
<sequence>MNKQPNITGGGRNWEWLKVEYEAVIGLEVHVELKTNAKAFCSCTTAFGGEPNTHVCPVCLGLPGVLPVINRRVVEFGLKTALALNCQVASFCKFDRKNYYYPDLPKNYQISQYDLPLARGGYLTINVDGKERVIGITRVHMEEDAGKLIHVDSPDGGYSLVDYNRTGVPLLEIVSEPDLRSPAEARAYMEKLRTILQYLDVSDCKMEEGSLRCDANVSVRPRGSQTFGTKTEVKNLNSFRSLQRALEYEIERQIAILESGGRVEQATMAWDESRNVTYVMRTKEEAQDYRYFPDPDLVPLEIDAAWIERVRRELPELPDARCRRLIEDYGLPAYDAGVITSSRDLADYFDRVVALYPDAKTVSNWLMGDFLRLLNAADLEPRQSPVPPEELASLLQLQKDGTISGKIAKQVLEEMFASGKGARQIVEEKGLVQISDEAALTRIVEEVLAANPSVVEDYRNGKEKALGYLVGQVMKATKGKANPSLVNRLLKERL</sequence>
<dbReference type="NCBIfam" id="TIGR00133">
    <property type="entry name" value="gatB"/>
    <property type="match status" value="1"/>
</dbReference>
<keyword evidence="5 10" id="KW-0067">ATP-binding</keyword>
<evidence type="ECO:0000256" key="4">
    <source>
        <dbReference type="ARBA" id="ARBA00022741"/>
    </source>
</evidence>
<dbReference type="GO" id="GO:0050567">
    <property type="term" value="F:glutaminyl-tRNA synthase (glutamine-hydrolyzing) activity"/>
    <property type="evidence" value="ECO:0007669"/>
    <property type="project" value="UniProtKB-UniRule"/>
</dbReference>
<organism evidence="12 13">
    <name type="scientific">Neomoorella humiferrea</name>
    <dbReference type="NCBI Taxonomy" id="676965"/>
    <lineage>
        <taxon>Bacteria</taxon>
        <taxon>Bacillati</taxon>
        <taxon>Bacillota</taxon>
        <taxon>Clostridia</taxon>
        <taxon>Neomoorellales</taxon>
        <taxon>Neomoorellaceae</taxon>
        <taxon>Neomoorella</taxon>
    </lineage>
</organism>
<dbReference type="FunFam" id="1.10.10.410:FF:000001">
    <property type="entry name" value="Aspartyl/glutamyl-tRNA(Asn/Gln) amidotransferase subunit B"/>
    <property type="match status" value="1"/>
</dbReference>
<dbReference type="GO" id="GO:0016740">
    <property type="term" value="F:transferase activity"/>
    <property type="evidence" value="ECO:0007669"/>
    <property type="project" value="UniProtKB-KW"/>
</dbReference>
<evidence type="ECO:0000259" key="11">
    <source>
        <dbReference type="SMART" id="SM00845"/>
    </source>
</evidence>
<dbReference type="HAMAP" id="MF_00121">
    <property type="entry name" value="GatB"/>
    <property type="match status" value="1"/>
</dbReference>
<dbReference type="PANTHER" id="PTHR11659">
    <property type="entry name" value="GLUTAMYL-TRNA GLN AMIDOTRANSFERASE SUBUNIT B MITOCHONDRIAL AND PROKARYOTIC PET112-RELATED"/>
    <property type="match status" value="1"/>
</dbReference>
<evidence type="ECO:0000256" key="10">
    <source>
        <dbReference type="HAMAP-Rule" id="MF_00121"/>
    </source>
</evidence>
<dbReference type="InterPro" id="IPR018027">
    <property type="entry name" value="Asn/Gln_amidotransferase"/>
</dbReference>
<proteinExistence type="inferred from homology"/>
<dbReference type="InterPro" id="IPR017959">
    <property type="entry name" value="Asn/Gln-tRNA_amidoTrfase_suB/E"/>
</dbReference>
<dbReference type="GO" id="GO:0005524">
    <property type="term" value="F:ATP binding"/>
    <property type="evidence" value="ECO:0007669"/>
    <property type="project" value="UniProtKB-KW"/>
</dbReference>
<dbReference type="NCBIfam" id="NF004014">
    <property type="entry name" value="PRK05477.1-4"/>
    <property type="match status" value="1"/>
</dbReference>
<evidence type="ECO:0000313" key="13">
    <source>
        <dbReference type="Proteomes" id="UP000238415"/>
    </source>
</evidence>
<comment type="catalytic activity">
    <reaction evidence="9 10">
        <text>L-glutamyl-tRNA(Gln) + L-glutamine + ATP + H2O = L-glutaminyl-tRNA(Gln) + L-glutamate + ADP + phosphate + H(+)</text>
        <dbReference type="Rhea" id="RHEA:17521"/>
        <dbReference type="Rhea" id="RHEA-COMP:9681"/>
        <dbReference type="Rhea" id="RHEA-COMP:9684"/>
        <dbReference type="ChEBI" id="CHEBI:15377"/>
        <dbReference type="ChEBI" id="CHEBI:15378"/>
        <dbReference type="ChEBI" id="CHEBI:29985"/>
        <dbReference type="ChEBI" id="CHEBI:30616"/>
        <dbReference type="ChEBI" id="CHEBI:43474"/>
        <dbReference type="ChEBI" id="CHEBI:58359"/>
        <dbReference type="ChEBI" id="CHEBI:78520"/>
        <dbReference type="ChEBI" id="CHEBI:78521"/>
        <dbReference type="ChEBI" id="CHEBI:456216"/>
    </reaction>
</comment>
<dbReference type="NCBIfam" id="NF004012">
    <property type="entry name" value="PRK05477.1-2"/>
    <property type="match status" value="1"/>
</dbReference>
<dbReference type="InterPro" id="IPR006075">
    <property type="entry name" value="Asn/Gln-tRNA_Trfase_suB/E_cat"/>
</dbReference>
<comment type="caution">
    <text evidence="12">The sequence shown here is derived from an EMBL/GenBank/DDBJ whole genome shotgun (WGS) entry which is preliminary data.</text>
</comment>